<comment type="caution">
    <text evidence="1">The sequence shown here is derived from an EMBL/GenBank/DDBJ whole genome shotgun (WGS) entry which is preliminary data.</text>
</comment>
<protein>
    <submittedName>
        <fullName evidence="1">Uncharacterized protein</fullName>
    </submittedName>
</protein>
<dbReference type="Proteomes" id="UP000621210">
    <property type="component" value="Unassembled WGS sequence"/>
</dbReference>
<reference evidence="1" key="2">
    <citation type="submission" date="2020-09" db="EMBL/GenBank/DDBJ databases">
        <authorList>
            <person name="Luo X."/>
        </authorList>
    </citation>
    <scope>NUCLEOTIDE SEQUENCE</scope>
    <source>
        <strain evidence="1">TRM S81-3</strain>
    </source>
</reference>
<evidence type="ECO:0000313" key="2">
    <source>
        <dbReference type="Proteomes" id="UP000621210"/>
    </source>
</evidence>
<name>A0A926QR24_9ACTN</name>
<reference evidence="1" key="1">
    <citation type="submission" date="2020-09" db="EMBL/GenBank/DDBJ databases">
        <title>Streptomyces grisecoloratus sp. nov., isolated from cotton soil.</title>
        <authorList>
            <person name="Xing L."/>
        </authorList>
    </citation>
    <scope>NUCLEOTIDE SEQUENCE</scope>
    <source>
        <strain evidence="1">TRM S81-3</strain>
    </source>
</reference>
<sequence length="66" mass="7526">MSSDPDERFHLTLTATGRRTMQGWWRSEMVARRKFVAWVGSYGALPDARITLVDEETGLVLATWPT</sequence>
<proteinExistence type="predicted"/>
<keyword evidence="2" id="KW-1185">Reference proteome</keyword>
<dbReference type="EMBL" id="JACVQF010000187">
    <property type="protein sequence ID" value="MBD0420205.1"/>
    <property type="molecule type" value="Genomic_DNA"/>
</dbReference>
<gene>
    <name evidence="1" type="ORF">H0H10_13675</name>
</gene>
<evidence type="ECO:0000313" key="1">
    <source>
        <dbReference type="EMBL" id="MBD0420205.1"/>
    </source>
</evidence>
<dbReference type="AlphaFoldDB" id="A0A926QR24"/>
<dbReference type="RefSeq" id="WP_188181211.1">
    <property type="nucleotide sequence ID" value="NZ_JACVQF010000187.1"/>
</dbReference>
<organism evidence="1 2">
    <name type="scientific">Streptomyces griseicoloratus</name>
    <dbReference type="NCBI Taxonomy" id="2752516"/>
    <lineage>
        <taxon>Bacteria</taxon>
        <taxon>Bacillati</taxon>
        <taxon>Actinomycetota</taxon>
        <taxon>Actinomycetes</taxon>
        <taxon>Kitasatosporales</taxon>
        <taxon>Streptomycetaceae</taxon>
        <taxon>Streptomyces</taxon>
    </lineage>
</organism>
<accession>A0A926QR24</accession>